<dbReference type="NCBIfam" id="TIGR02960">
    <property type="entry name" value="SigX5"/>
    <property type="match status" value="1"/>
</dbReference>
<dbReference type="SUPFAM" id="SSF88659">
    <property type="entry name" value="Sigma3 and sigma4 domains of RNA polymerase sigma factors"/>
    <property type="match status" value="1"/>
</dbReference>
<gene>
    <name evidence="9" type="primary">rpoE_13</name>
    <name evidence="9" type="ORF">Ani05nite_35180</name>
</gene>
<dbReference type="Pfam" id="PF08281">
    <property type="entry name" value="Sigma70_r4_2"/>
    <property type="match status" value="1"/>
</dbReference>
<evidence type="ECO:0000256" key="5">
    <source>
        <dbReference type="ARBA" id="ARBA00023163"/>
    </source>
</evidence>
<dbReference type="PANTHER" id="PTHR43133:SF65">
    <property type="entry name" value="ECF RNA POLYMERASE SIGMA FACTOR SIGG"/>
    <property type="match status" value="1"/>
</dbReference>
<evidence type="ECO:0000256" key="3">
    <source>
        <dbReference type="ARBA" id="ARBA00023015"/>
    </source>
</evidence>
<dbReference type="NCBIfam" id="NF006089">
    <property type="entry name" value="PRK08241.1"/>
    <property type="match status" value="1"/>
</dbReference>
<dbReference type="InterPro" id="IPR037401">
    <property type="entry name" value="SnoaL-like"/>
</dbReference>
<protein>
    <submittedName>
        <fullName evidence="9">RNA polymerase sigma factor</fullName>
    </submittedName>
</protein>
<dbReference type="AlphaFoldDB" id="A0A919MHS4"/>
<dbReference type="GO" id="GO:0003677">
    <property type="term" value="F:DNA binding"/>
    <property type="evidence" value="ECO:0007669"/>
    <property type="project" value="InterPro"/>
</dbReference>
<keyword evidence="4" id="KW-0731">Sigma factor</keyword>
<dbReference type="InterPro" id="IPR014284">
    <property type="entry name" value="RNA_pol_sigma-70_dom"/>
</dbReference>
<dbReference type="Gene3D" id="1.10.10.10">
    <property type="entry name" value="Winged helix-like DNA-binding domain superfamily/Winged helix DNA-binding domain"/>
    <property type="match status" value="1"/>
</dbReference>
<dbReference type="CDD" id="cd06171">
    <property type="entry name" value="Sigma70_r4"/>
    <property type="match status" value="1"/>
</dbReference>
<comment type="similarity">
    <text evidence="1">Belongs to the sigma-70 factor family. ECF subfamily.</text>
</comment>
<dbReference type="InterPro" id="IPR014305">
    <property type="entry name" value="RNA_pol_sigma-G_actinobac"/>
</dbReference>
<dbReference type="GO" id="GO:0006352">
    <property type="term" value="P:DNA-templated transcription initiation"/>
    <property type="evidence" value="ECO:0007669"/>
    <property type="project" value="InterPro"/>
</dbReference>
<dbReference type="EMBL" id="BOMQ01000043">
    <property type="protein sequence ID" value="GIE49984.1"/>
    <property type="molecule type" value="Genomic_DNA"/>
</dbReference>
<feature type="domain" description="SnoaL-like" evidence="8">
    <location>
        <begin position="204"/>
        <end position="297"/>
    </location>
</feature>
<dbReference type="InterPro" id="IPR013324">
    <property type="entry name" value="RNA_pol_sigma_r3/r4-like"/>
</dbReference>
<dbReference type="Proteomes" id="UP000647172">
    <property type="component" value="Unassembled WGS sequence"/>
</dbReference>
<reference evidence="9" key="1">
    <citation type="submission" date="2021-01" db="EMBL/GenBank/DDBJ databases">
        <title>Whole genome shotgun sequence of Actinoplanes nipponensis NBRC 14063.</title>
        <authorList>
            <person name="Komaki H."/>
            <person name="Tamura T."/>
        </authorList>
    </citation>
    <scope>NUCLEOTIDE SEQUENCE</scope>
    <source>
        <strain evidence="9">NBRC 14063</strain>
    </source>
</reference>
<dbReference type="Gene3D" id="3.10.450.50">
    <property type="match status" value="1"/>
</dbReference>
<dbReference type="Pfam" id="PF04542">
    <property type="entry name" value="Sigma70_r2"/>
    <property type="match status" value="1"/>
</dbReference>
<keyword evidence="10" id="KW-1185">Reference proteome</keyword>
<evidence type="ECO:0000256" key="4">
    <source>
        <dbReference type="ARBA" id="ARBA00023082"/>
    </source>
</evidence>
<evidence type="ECO:0000259" key="6">
    <source>
        <dbReference type="Pfam" id="PF04542"/>
    </source>
</evidence>
<evidence type="ECO:0000313" key="10">
    <source>
        <dbReference type="Proteomes" id="UP000647172"/>
    </source>
</evidence>
<evidence type="ECO:0000259" key="8">
    <source>
        <dbReference type="Pfam" id="PF12680"/>
    </source>
</evidence>
<dbReference type="InterPro" id="IPR032710">
    <property type="entry name" value="NTF2-like_dom_sf"/>
</dbReference>
<accession>A0A919MHS4</accession>
<dbReference type="NCBIfam" id="TIGR02937">
    <property type="entry name" value="sigma70-ECF"/>
    <property type="match status" value="1"/>
</dbReference>
<dbReference type="InterPro" id="IPR036388">
    <property type="entry name" value="WH-like_DNA-bd_sf"/>
</dbReference>
<feature type="domain" description="RNA polymerase sigma-70 region 2" evidence="6">
    <location>
        <begin position="22"/>
        <end position="88"/>
    </location>
</feature>
<dbReference type="InterPro" id="IPR007627">
    <property type="entry name" value="RNA_pol_sigma70_r2"/>
</dbReference>
<dbReference type="InterPro" id="IPR013325">
    <property type="entry name" value="RNA_pol_sigma_r2"/>
</dbReference>
<dbReference type="Gene3D" id="1.10.1740.10">
    <property type="match status" value="1"/>
</dbReference>
<dbReference type="InterPro" id="IPR013249">
    <property type="entry name" value="RNA_pol_sigma70_r4_t2"/>
</dbReference>
<dbReference type="SUPFAM" id="SSF54427">
    <property type="entry name" value="NTF2-like"/>
    <property type="match status" value="1"/>
</dbReference>
<dbReference type="PANTHER" id="PTHR43133">
    <property type="entry name" value="RNA POLYMERASE ECF-TYPE SIGMA FACTO"/>
    <property type="match status" value="1"/>
</dbReference>
<proteinExistence type="inferred from homology"/>
<evidence type="ECO:0000313" key="9">
    <source>
        <dbReference type="EMBL" id="GIE49984.1"/>
    </source>
</evidence>
<name>A0A919MHS4_9ACTN</name>
<evidence type="ECO:0000259" key="7">
    <source>
        <dbReference type="Pfam" id="PF08281"/>
    </source>
</evidence>
<keyword evidence="3" id="KW-0805">Transcription regulation</keyword>
<dbReference type="Pfam" id="PF12680">
    <property type="entry name" value="SnoaL_2"/>
    <property type="match status" value="1"/>
</dbReference>
<dbReference type="RefSeq" id="WP_203769551.1">
    <property type="nucleotide sequence ID" value="NZ_BAAAYJ010000107.1"/>
</dbReference>
<evidence type="ECO:0000256" key="1">
    <source>
        <dbReference type="ARBA" id="ARBA00010641"/>
    </source>
</evidence>
<keyword evidence="5" id="KW-0804">Transcription</keyword>
<sequence>MDETALLAAARAGDADAFGRLVGGHRAELLAHCYRMLGSRHDAEDALQESLVRAWRALPAFRAGALRPWLYRIATNRCLTLIEQRARRALPADLGPGAPLTEVAWLEPYPDRRLGPEATAEQRESIGLAFVAALQHLTGPQRAVLLLREVLGFSAAEVAAQLGTTVAAVNSGLQRARATLAGRRAAPGGPPPPADATIKELAGRYAAAWEAADVDAIVALLTEDATYSMPPLPEWYRGRAAVREFLLAGPLRHRWRFAPAHANGQLAFGTYLWDDDRAAYAWAGLDVLRLDGPRVAEVVSFLTDGLYRDFGLPDEFPARPGL</sequence>
<evidence type="ECO:0000256" key="2">
    <source>
        <dbReference type="ARBA" id="ARBA00011344"/>
    </source>
</evidence>
<feature type="domain" description="RNA polymerase sigma factor 70 region 4 type 2" evidence="7">
    <location>
        <begin position="129"/>
        <end position="180"/>
    </location>
</feature>
<organism evidence="9 10">
    <name type="scientific">Actinoplanes nipponensis</name>
    <dbReference type="NCBI Taxonomy" id="135950"/>
    <lineage>
        <taxon>Bacteria</taxon>
        <taxon>Bacillati</taxon>
        <taxon>Actinomycetota</taxon>
        <taxon>Actinomycetes</taxon>
        <taxon>Micromonosporales</taxon>
        <taxon>Micromonosporaceae</taxon>
        <taxon>Actinoplanes</taxon>
    </lineage>
</organism>
<comment type="subunit">
    <text evidence="2">Interacts transiently with the RNA polymerase catalytic core formed by RpoA, RpoB, RpoC and RpoZ (2 alpha, 1 beta, 1 beta' and 1 omega subunit) to form the RNA polymerase holoenzyme that can initiate transcription.</text>
</comment>
<dbReference type="InterPro" id="IPR039425">
    <property type="entry name" value="RNA_pol_sigma-70-like"/>
</dbReference>
<dbReference type="GO" id="GO:0016987">
    <property type="term" value="F:sigma factor activity"/>
    <property type="evidence" value="ECO:0007669"/>
    <property type="project" value="UniProtKB-KW"/>
</dbReference>
<dbReference type="SUPFAM" id="SSF88946">
    <property type="entry name" value="Sigma2 domain of RNA polymerase sigma factors"/>
    <property type="match status" value="1"/>
</dbReference>
<comment type="caution">
    <text evidence="9">The sequence shown here is derived from an EMBL/GenBank/DDBJ whole genome shotgun (WGS) entry which is preliminary data.</text>
</comment>